<accession>A0A2R5FAA4</accession>
<keyword evidence="1" id="KW-0472">Membrane</keyword>
<reference evidence="2 3" key="1">
    <citation type="journal article" date="2018" name="Environ. Microbiol.">
        <title>Isolation and genomic characterization of Novimethylophilus kurashikiensis gen. nov. sp. nov., a new lanthanide-dependent methylotrophic species of Methylophilaceae.</title>
        <authorList>
            <person name="Lv H."/>
            <person name="Sahin N."/>
            <person name="Tani A."/>
        </authorList>
    </citation>
    <scope>NUCLEOTIDE SEQUENCE [LARGE SCALE GENOMIC DNA]</scope>
    <source>
        <strain evidence="2 3">La2-4</strain>
    </source>
</reference>
<dbReference type="Proteomes" id="UP000245081">
    <property type="component" value="Unassembled WGS sequence"/>
</dbReference>
<comment type="caution">
    <text evidence="2">The sequence shown here is derived from an EMBL/GenBank/DDBJ whole genome shotgun (WGS) entry which is preliminary data.</text>
</comment>
<feature type="transmembrane region" description="Helical" evidence="1">
    <location>
        <begin position="218"/>
        <end position="240"/>
    </location>
</feature>
<evidence type="ECO:0008006" key="4">
    <source>
        <dbReference type="Google" id="ProtNLM"/>
    </source>
</evidence>
<name>A0A2R5FAA4_9PROT</name>
<feature type="transmembrane region" description="Helical" evidence="1">
    <location>
        <begin position="246"/>
        <end position="266"/>
    </location>
</feature>
<keyword evidence="3" id="KW-1185">Reference proteome</keyword>
<feature type="transmembrane region" description="Helical" evidence="1">
    <location>
        <begin position="82"/>
        <end position="100"/>
    </location>
</feature>
<dbReference type="AlphaFoldDB" id="A0A2R5FAA4"/>
<keyword evidence="1" id="KW-1133">Transmembrane helix</keyword>
<sequence>MYNKERTTMYSDDDLASAVEAGVMTADTADAFRAHVAGKKHMPAVDEEHFRLVTGFNDIFVVIACLLLLVSVGWIGATAAPWIGSALAAGTAWLLAEFFVRQRRMALPAIVLLLAFVGNSIAAVHAVLNGTVIGPMMAGALAAGAAWLHWKRFRVPITVAAGMAVAVGGVVMLMWQQSPDVRHWVNLIALGSGVIVFGLAMMWDAADPERKTRKSDVAFWLHLLAAPLLVHPVFAALNIFGWQISLMQAGAVIALYVGIGLVSLAIDRRALMVSALGYVLYAFSSLLKLYGVVSLGFAITALAIGSALLLLSAFWHPCRAYVLNYCPAALRRHLAPVR</sequence>
<protein>
    <recommendedName>
        <fullName evidence="4">DUF4401 domain-containing protein</fullName>
    </recommendedName>
</protein>
<feature type="transmembrane region" description="Helical" evidence="1">
    <location>
        <begin position="273"/>
        <end position="291"/>
    </location>
</feature>
<feature type="transmembrane region" description="Helical" evidence="1">
    <location>
        <begin position="59"/>
        <end position="76"/>
    </location>
</feature>
<proteinExistence type="predicted"/>
<organism evidence="2 3">
    <name type="scientific">Novimethylophilus kurashikiensis</name>
    <dbReference type="NCBI Taxonomy" id="1825523"/>
    <lineage>
        <taxon>Bacteria</taxon>
        <taxon>Pseudomonadati</taxon>
        <taxon>Pseudomonadota</taxon>
        <taxon>Betaproteobacteria</taxon>
        <taxon>Nitrosomonadales</taxon>
        <taxon>Methylophilaceae</taxon>
        <taxon>Novimethylophilus</taxon>
    </lineage>
</organism>
<evidence type="ECO:0000313" key="2">
    <source>
        <dbReference type="EMBL" id="GBG13621.1"/>
    </source>
</evidence>
<gene>
    <name evidence="2" type="ORF">NMK_1172</name>
</gene>
<feature type="transmembrane region" description="Helical" evidence="1">
    <location>
        <begin position="297"/>
        <end position="315"/>
    </location>
</feature>
<dbReference type="EMBL" id="BDOQ01000003">
    <property type="protein sequence ID" value="GBG13621.1"/>
    <property type="molecule type" value="Genomic_DNA"/>
</dbReference>
<keyword evidence="1" id="KW-0812">Transmembrane</keyword>
<feature type="transmembrane region" description="Helical" evidence="1">
    <location>
        <begin position="187"/>
        <end position="206"/>
    </location>
</feature>
<evidence type="ECO:0000313" key="3">
    <source>
        <dbReference type="Proteomes" id="UP000245081"/>
    </source>
</evidence>
<feature type="transmembrane region" description="Helical" evidence="1">
    <location>
        <begin position="107"/>
        <end position="126"/>
    </location>
</feature>
<feature type="transmembrane region" description="Helical" evidence="1">
    <location>
        <begin position="132"/>
        <end position="150"/>
    </location>
</feature>
<evidence type="ECO:0000256" key="1">
    <source>
        <dbReference type="SAM" id="Phobius"/>
    </source>
</evidence>
<feature type="transmembrane region" description="Helical" evidence="1">
    <location>
        <begin position="157"/>
        <end position="175"/>
    </location>
</feature>